<sequence length="390" mass="42412">MPLIAKPLTKISLGLMLCASAFTVIAREYPALKEVGAGKNSYQFVLKDPVTNKALPNTRYRLFAYETPIKGVENYPETNVGVVYGTTDANGKTAKVKVAKKVASRDWVLNRVVGKGSKGEAFYMPAANADYAIDVDGSLVYCGKADANGNTDFLTVNGDHRLDSYELDPLSEADLAFCQQNLTAMDAFPADVTPAQSFDALASLYRPVADQLSKGLVKIVSTKLLALSIATKDEGKVAYAVEERLKEGNDADILNNIGYDLIDGNMLVEKGLALVDKALEQRPDDFYAQDSKGWALFKLGKTQDALVWLKKSYDTYNKTDGNDTAALIENLAHLAEVQYQLGNKEEATKLLHKGYEQDPSSTLIADTAKRLNISLEDAEVPVIAEPPPAI</sequence>
<dbReference type="InterPro" id="IPR019734">
    <property type="entry name" value="TPR_rpt"/>
</dbReference>
<feature type="signal peptide" evidence="2">
    <location>
        <begin position="1"/>
        <end position="26"/>
    </location>
</feature>
<organism evidence="3 4">
    <name type="scientific">Leeia speluncae</name>
    <dbReference type="NCBI Taxonomy" id="2884804"/>
    <lineage>
        <taxon>Bacteria</taxon>
        <taxon>Pseudomonadati</taxon>
        <taxon>Pseudomonadota</taxon>
        <taxon>Betaproteobacteria</taxon>
        <taxon>Neisseriales</taxon>
        <taxon>Leeiaceae</taxon>
        <taxon>Leeia</taxon>
    </lineage>
</organism>
<feature type="chain" id="PRO_5045286176" evidence="2">
    <location>
        <begin position="27"/>
        <end position="390"/>
    </location>
</feature>
<dbReference type="RefSeq" id="WP_227180037.1">
    <property type="nucleotide sequence ID" value="NZ_JAJBZT010000003.1"/>
</dbReference>
<name>A0ABS8D555_9NEIS</name>
<evidence type="ECO:0000313" key="4">
    <source>
        <dbReference type="Proteomes" id="UP001165395"/>
    </source>
</evidence>
<evidence type="ECO:0000256" key="2">
    <source>
        <dbReference type="SAM" id="SignalP"/>
    </source>
</evidence>
<dbReference type="SUPFAM" id="SSF48452">
    <property type="entry name" value="TPR-like"/>
    <property type="match status" value="1"/>
</dbReference>
<keyword evidence="1" id="KW-0802">TPR repeat</keyword>
<dbReference type="Gene3D" id="1.25.40.10">
    <property type="entry name" value="Tetratricopeptide repeat domain"/>
    <property type="match status" value="1"/>
</dbReference>
<evidence type="ECO:0000256" key="1">
    <source>
        <dbReference type="PROSITE-ProRule" id="PRU00339"/>
    </source>
</evidence>
<keyword evidence="4" id="KW-1185">Reference proteome</keyword>
<protein>
    <submittedName>
        <fullName evidence="3">Tetratricopeptide repeat protein</fullName>
    </submittedName>
</protein>
<accession>A0ABS8D555</accession>
<proteinExistence type="predicted"/>
<evidence type="ECO:0000313" key="3">
    <source>
        <dbReference type="EMBL" id="MCB6183354.1"/>
    </source>
</evidence>
<comment type="caution">
    <text evidence="3">The sequence shown here is derived from an EMBL/GenBank/DDBJ whole genome shotgun (WGS) entry which is preliminary data.</text>
</comment>
<gene>
    <name evidence="3" type="ORF">LIN78_07325</name>
</gene>
<dbReference type="EMBL" id="JAJBZT010000003">
    <property type="protein sequence ID" value="MCB6183354.1"/>
    <property type="molecule type" value="Genomic_DNA"/>
</dbReference>
<reference evidence="3" key="1">
    <citation type="submission" date="2021-10" db="EMBL/GenBank/DDBJ databases">
        <title>The complete genome sequence of Leeia sp. TBRC 13508.</title>
        <authorList>
            <person name="Charoenyingcharoen P."/>
            <person name="Yukphan P."/>
        </authorList>
    </citation>
    <scope>NUCLEOTIDE SEQUENCE</scope>
    <source>
        <strain evidence="3">TBRC 13508</strain>
    </source>
</reference>
<feature type="repeat" description="TPR" evidence="1">
    <location>
        <begin position="328"/>
        <end position="361"/>
    </location>
</feature>
<dbReference type="Proteomes" id="UP001165395">
    <property type="component" value="Unassembled WGS sequence"/>
</dbReference>
<dbReference type="InterPro" id="IPR011990">
    <property type="entry name" value="TPR-like_helical_dom_sf"/>
</dbReference>
<dbReference type="PROSITE" id="PS50005">
    <property type="entry name" value="TPR"/>
    <property type="match status" value="1"/>
</dbReference>
<keyword evidence="2" id="KW-0732">Signal</keyword>